<dbReference type="InterPro" id="IPR002376">
    <property type="entry name" value="Formyl_transf_N"/>
</dbReference>
<evidence type="ECO:0000256" key="3">
    <source>
        <dbReference type="ARBA" id="ARBA00022755"/>
    </source>
</evidence>
<comment type="function">
    <text evidence="4">Catalyzes the transfer of a formyl group from 10-formyltetrahydrofolate to 5-phospho-ribosyl-glycinamide (GAR), producing 5-phospho-ribosyl-N-formylglycinamide (FGAR) and tetrahydrofolate.</text>
</comment>
<dbReference type="HAMAP" id="MF_01930">
    <property type="entry name" value="PurN"/>
    <property type="match status" value="1"/>
</dbReference>
<comment type="caution">
    <text evidence="6">The sequence shown here is derived from an EMBL/GenBank/DDBJ whole genome shotgun (WGS) entry which is preliminary data.</text>
</comment>
<dbReference type="RefSeq" id="WP_345374795.1">
    <property type="nucleotide sequence ID" value="NZ_BAABJX010000063.1"/>
</dbReference>
<keyword evidence="7" id="KW-1185">Reference proteome</keyword>
<keyword evidence="2 4" id="KW-0808">Transferase</keyword>
<dbReference type="EC" id="2.1.2.2" evidence="4"/>
<evidence type="ECO:0000256" key="2">
    <source>
        <dbReference type="ARBA" id="ARBA00022679"/>
    </source>
</evidence>
<feature type="binding site" evidence="4">
    <location>
        <position position="103"/>
    </location>
    <ligand>
        <name>(6R)-10-formyltetrahydrofolate</name>
        <dbReference type="ChEBI" id="CHEBI:195366"/>
    </ligand>
</feature>
<evidence type="ECO:0000256" key="1">
    <source>
        <dbReference type="ARBA" id="ARBA00005054"/>
    </source>
</evidence>
<name>A0ABP9DMC8_9BACT</name>
<feature type="active site" description="Proton donor" evidence="4">
    <location>
        <position position="105"/>
    </location>
</feature>
<dbReference type="Proteomes" id="UP001500298">
    <property type="component" value="Unassembled WGS sequence"/>
</dbReference>
<sequence length="194" mass="21583">MKTTNIAILASGTGSNALKIMEHFEGREDINFIVISNRKHAAVLDKAKAKNVPAYHFSRTAFNETNEVLDCLQEFQADFIILAGFLLLVPEAILETYENKVINIHPALLPKFGGKGMFGMNVHQAVVEAKEKVSGITIHYCNKEYDEGQVILQATCNLDVEDTPEVVAKKVLTLEHFYFPRVIEQLVEATYAAG</sequence>
<dbReference type="Pfam" id="PF00551">
    <property type="entry name" value="Formyl_trans_N"/>
    <property type="match status" value="1"/>
</dbReference>
<feature type="domain" description="Formyl transferase N-terminal" evidence="5">
    <location>
        <begin position="5"/>
        <end position="183"/>
    </location>
</feature>
<dbReference type="InterPro" id="IPR004607">
    <property type="entry name" value="GART"/>
</dbReference>
<feature type="site" description="Raises pKa of active site His" evidence="4">
    <location>
        <position position="146"/>
    </location>
</feature>
<feature type="binding site" evidence="4">
    <location>
        <begin position="14"/>
        <end position="16"/>
    </location>
    <ligand>
        <name>N(1)-(5-phospho-beta-D-ribosyl)glycinamide</name>
        <dbReference type="ChEBI" id="CHEBI:143788"/>
    </ligand>
</feature>
<comment type="catalytic activity">
    <reaction evidence="4">
        <text>N(1)-(5-phospho-beta-D-ribosyl)glycinamide + (6R)-10-formyltetrahydrofolate = N(2)-formyl-N(1)-(5-phospho-beta-D-ribosyl)glycinamide + (6S)-5,6,7,8-tetrahydrofolate + H(+)</text>
        <dbReference type="Rhea" id="RHEA:15053"/>
        <dbReference type="ChEBI" id="CHEBI:15378"/>
        <dbReference type="ChEBI" id="CHEBI:57453"/>
        <dbReference type="ChEBI" id="CHEBI:143788"/>
        <dbReference type="ChEBI" id="CHEBI:147286"/>
        <dbReference type="ChEBI" id="CHEBI:195366"/>
        <dbReference type="EC" id="2.1.2.2"/>
    </reaction>
</comment>
<evidence type="ECO:0000313" key="7">
    <source>
        <dbReference type="Proteomes" id="UP001500298"/>
    </source>
</evidence>
<proteinExistence type="inferred from homology"/>
<comment type="pathway">
    <text evidence="1 4">Purine metabolism; IMP biosynthesis via de novo pathway; N(2)-formyl-N(1)-(5-phospho-D-ribosyl)glycinamide from N(1)-(5-phospho-D-ribosyl)glycinamide (10-formyl THF route): step 1/1.</text>
</comment>
<evidence type="ECO:0000313" key="6">
    <source>
        <dbReference type="EMBL" id="GAA4850044.1"/>
    </source>
</evidence>
<dbReference type="PANTHER" id="PTHR43369:SF2">
    <property type="entry name" value="PHOSPHORIBOSYLGLYCINAMIDE FORMYLTRANSFERASE"/>
    <property type="match status" value="1"/>
</dbReference>
<evidence type="ECO:0000256" key="4">
    <source>
        <dbReference type="HAMAP-Rule" id="MF_01930"/>
    </source>
</evidence>
<dbReference type="Gene3D" id="3.40.50.170">
    <property type="entry name" value="Formyl transferase, N-terminal domain"/>
    <property type="match status" value="1"/>
</dbReference>
<gene>
    <name evidence="4 6" type="primary">purN</name>
    <name evidence="6" type="ORF">GCM10023331_38400</name>
</gene>
<comment type="caution">
    <text evidence="4">Lacks conserved residue(s) required for the propagation of feature annotation.</text>
</comment>
<dbReference type="CDD" id="cd08645">
    <property type="entry name" value="FMT_core_GART"/>
    <property type="match status" value="1"/>
</dbReference>
<organism evidence="6 7">
    <name type="scientific">Algivirga pacifica</name>
    <dbReference type="NCBI Taxonomy" id="1162670"/>
    <lineage>
        <taxon>Bacteria</taxon>
        <taxon>Pseudomonadati</taxon>
        <taxon>Bacteroidota</taxon>
        <taxon>Cytophagia</taxon>
        <taxon>Cytophagales</taxon>
        <taxon>Flammeovirgaceae</taxon>
        <taxon>Algivirga</taxon>
    </lineage>
</organism>
<protein>
    <recommendedName>
        <fullName evidence="4">Phosphoribosylglycinamide formyltransferase</fullName>
        <ecNumber evidence="4">2.1.2.2</ecNumber>
    </recommendedName>
    <alternativeName>
        <fullName evidence="4">5'-phosphoribosylglycinamide transformylase</fullName>
    </alternativeName>
    <alternativeName>
        <fullName evidence="4">GAR transformylase</fullName>
        <shortName evidence="4">GART</shortName>
    </alternativeName>
</protein>
<dbReference type="EMBL" id="BAABJX010000063">
    <property type="protein sequence ID" value="GAA4850044.1"/>
    <property type="molecule type" value="Genomic_DNA"/>
</dbReference>
<dbReference type="SUPFAM" id="SSF53328">
    <property type="entry name" value="Formyltransferase"/>
    <property type="match status" value="1"/>
</dbReference>
<feature type="binding site" evidence="4">
    <location>
        <position position="59"/>
    </location>
    <ligand>
        <name>(6R)-10-formyltetrahydrofolate</name>
        <dbReference type="ChEBI" id="CHEBI:195366"/>
    </ligand>
</feature>
<keyword evidence="3 4" id="KW-0658">Purine biosynthesis</keyword>
<accession>A0ABP9DMC8</accession>
<reference evidence="7" key="1">
    <citation type="journal article" date="2019" name="Int. J. Syst. Evol. Microbiol.">
        <title>The Global Catalogue of Microorganisms (GCM) 10K type strain sequencing project: providing services to taxonomists for standard genome sequencing and annotation.</title>
        <authorList>
            <consortium name="The Broad Institute Genomics Platform"/>
            <consortium name="The Broad Institute Genome Sequencing Center for Infectious Disease"/>
            <person name="Wu L."/>
            <person name="Ma J."/>
        </authorList>
    </citation>
    <scope>NUCLEOTIDE SEQUENCE [LARGE SCALE GENOMIC DNA]</scope>
    <source>
        <strain evidence="7">JCM 18326</strain>
    </source>
</reference>
<dbReference type="InterPro" id="IPR036477">
    <property type="entry name" value="Formyl_transf_N_sf"/>
</dbReference>
<dbReference type="PANTHER" id="PTHR43369">
    <property type="entry name" value="PHOSPHORIBOSYLGLYCINAMIDE FORMYLTRANSFERASE"/>
    <property type="match status" value="1"/>
</dbReference>
<evidence type="ECO:0000259" key="5">
    <source>
        <dbReference type="Pfam" id="PF00551"/>
    </source>
</evidence>
<comment type="similarity">
    <text evidence="4">Belongs to the GART family.</text>
</comment>